<reference evidence="1 2" key="2">
    <citation type="submission" date="2016-08" db="EMBL/GenBank/DDBJ databases">
        <title>Orenia metallireducens sp. nov. strain Z6, a Novel Metal-reducing Firmicute from the Deep Subsurface.</title>
        <authorList>
            <person name="Maxim B.I."/>
            <person name="Kenneth K."/>
            <person name="Flynn T.M."/>
            <person name="Oloughlin E.J."/>
            <person name="Locke R.A."/>
            <person name="Weber J.R."/>
            <person name="Egan S.M."/>
            <person name="Mackie R.I."/>
            <person name="Cann I.K."/>
        </authorList>
    </citation>
    <scope>NUCLEOTIDE SEQUENCE [LARGE SCALE GENOMIC DNA]</scope>
    <source>
        <strain evidence="1 2">Z6</strain>
    </source>
</reference>
<dbReference type="AlphaFoldDB" id="A0A1C0AAN1"/>
<dbReference type="Proteomes" id="UP000093514">
    <property type="component" value="Unassembled WGS sequence"/>
</dbReference>
<sequence length="80" mass="8637">MKGKIAVEGSLSNIKEALKKDGFEVADLNNNTMQNVDAIVVTGADNNMMNMSNIQSKAQIINAKGLSAEEVKSELKDRLV</sequence>
<accession>A0A1C0AAN1</accession>
<gene>
    <name evidence="1" type="ORF">U472_07820</name>
</gene>
<name>A0A1C0AAN1_9FIRM</name>
<protein>
    <submittedName>
        <fullName evidence="1">Uncharacterized protein</fullName>
    </submittedName>
</protein>
<dbReference type="Pfam" id="PF03698">
    <property type="entry name" value="UPF0180"/>
    <property type="match status" value="1"/>
</dbReference>
<reference evidence="2" key="1">
    <citation type="submission" date="2016-07" db="EMBL/GenBank/DDBJ databases">
        <authorList>
            <person name="Florea S."/>
            <person name="Webb J.S."/>
            <person name="Jaromczyk J."/>
            <person name="Schardl C.L."/>
        </authorList>
    </citation>
    <scope>NUCLEOTIDE SEQUENCE [LARGE SCALE GENOMIC DNA]</scope>
    <source>
        <strain evidence="2">Z6</strain>
    </source>
</reference>
<proteinExistence type="predicted"/>
<evidence type="ECO:0000313" key="2">
    <source>
        <dbReference type="Proteomes" id="UP000093514"/>
    </source>
</evidence>
<dbReference type="InterPro" id="IPR005370">
    <property type="entry name" value="UPF0180"/>
</dbReference>
<dbReference type="OrthoDB" id="1708042at2"/>
<organism evidence="1 2">
    <name type="scientific">Orenia metallireducens</name>
    <dbReference type="NCBI Taxonomy" id="1413210"/>
    <lineage>
        <taxon>Bacteria</taxon>
        <taxon>Bacillati</taxon>
        <taxon>Bacillota</taxon>
        <taxon>Clostridia</taxon>
        <taxon>Halanaerobiales</taxon>
        <taxon>Halobacteroidaceae</taxon>
        <taxon>Orenia</taxon>
    </lineage>
</organism>
<dbReference type="RefSeq" id="WP_068717157.1">
    <property type="nucleotide sequence ID" value="NZ_LWDV01000008.1"/>
</dbReference>
<comment type="caution">
    <text evidence="1">The sequence shown here is derived from an EMBL/GenBank/DDBJ whole genome shotgun (WGS) entry which is preliminary data.</text>
</comment>
<dbReference type="EMBL" id="LWDV01000008">
    <property type="protein sequence ID" value="OCL27358.1"/>
    <property type="molecule type" value="Genomic_DNA"/>
</dbReference>
<keyword evidence="2" id="KW-1185">Reference proteome</keyword>
<evidence type="ECO:0000313" key="1">
    <source>
        <dbReference type="EMBL" id="OCL27358.1"/>
    </source>
</evidence>